<keyword evidence="4" id="KW-1185">Reference proteome</keyword>
<evidence type="ECO:0000313" key="4">
    <source>
        <dbReference type="Proteomes" id="UP000269265"/>
    </source>
</evidence>
<comment type="caution">
    <text evidence="3">The sequence shown here is derived from an EMBL/GenBank/DDBJ whole genome shotgun (WGS) entry which is preliminary data.</text>
</comment>
<proteinExistence type="predicted"/>
<dbReference type="Proteomes" id="UP000269265">
    <property type="component" value="Unassembled WGS sequence"/>
</dbReference>
<organism evidence="3 4">
    <name type="scientific">Aquabacterium soli</name>
    <dbReference type="NCBI Taxonomy" id="2493092"/>
    <lineage>
        <taxon>Bacteria</taxon>
        <taxon>Pseudomonadati</taxon>
        <taxon>Pseudomonadota</taxon>
        <taxon>Betaproteobacteria</taxon>
        <taxon>Burkholderiales</taxon>
        <taxon>Aquabacterium</taxon>
    </lineage>
</organism>
<dbReference type="AlphaFoldDB" id="A0A3R8S551"/>
<feature type="compositionally biased region" description="Low complexity" evidence="1">
    <location>
        <begin position="44"/>
        <end position="56"/>
    </location>
</feature>
<dbReference type="RefSeq" id="WP_125241392.1">
    <property type="nucleotide sequence ID" value="NZ_RSED01000001.1"/>
</dbReference>
<dbReference type="EMBL" id="RSED01000001">
    <property type="protein sequence ID" value="RRS06249.1"/>
    <property type="molecule type" value="Genomic_DNA"/>
</dbReference>
<feature type="chain" id="PRO_5018679403" evidence="2">
    <location>
        <begin position="24"/>
        <end position="66"/>
    </location>
</feature>
<evidence type="ECO:0000256" key="1">
    <source>
        <dbReference type="SAM" id="MobiDB-lite"/>
    </source>
</evidence>
<keyword evidence="2" id="KW-0732">Signal</keyword>
<feature type="signal peptide" evidence="2">
    <location>
        <begin position="1"/>
        <end position="23"/>
    </location>
</feature>
<evidence type="ECO:0000256" key="2">
    <source>
        <dbReference type="SAM" id="SignalP"/>
    </source>
</evidence>
<protein>
    <submittedName>
        <fullName evidence="3">Uncharacterized protein</fullName>
    </submittedName>
</protein>
<feature type="region of interest" description="Disordered" evidence="1">
    <location>
        <begin position="42"/>
        <end position="66"/>
    </location>
</feature>
<accession>A0A3R8S551</accession>
<evidence type="ECO:0000313" key="3">
    <source>
        <dbReference type="EMBL" id="RRS06249.1"/>
    </source>
</evidence>
<gene>
    <name evidence="3" type="ORF">EIP75_01280</name>
</gene>
<reference evidence="3 4" key="1">
    <citation type="submission" date="2018-12" db="EMBL/GenBank/DDBJ databases">
        <title>The whole draft genome of Aquabacterium sp. SJQ9.</title>
        <authorList>
            <person name="Sun L."/>
            <person name="Gao X."/>
            <person name="Chen W."/>
            <person name="Huang K."/>
        </authorList>
    </citation>
    <scope>NUCLEOTIDE SEQUENCE [LARGE SCALE GENOMIC DNA]</scope>
    <source>
        <strain evidence="3 4">SJQ9</strain>
    </source>
</reference>
<name>A0A3R8S551_9BURK</name>
<sequence length="66" mass="7115">MRPLFAIAPLALVLALLGPTSQASQTDRSWAQTVLSWVFDQDEASTSSTASETSASFRSLTDRVAR</sequence>